<dbReference type="InterPro" id="IPR019201">
    <property type="entry name" value="DUF2065"/>
</dbReference>
<dbReference type="Proteomes" id="UP000249447">
    <property type="component" value="Chromosome"/>
</dbReference>
<organism evidence="2 4">
    <name type="scientific">Marilutibacter maris</name>
    <dbReference type="NCBI Taxonomy" id="1605891"/>
    <lineage>
        <taxon>Bacteria</taxon>
        <taxon>Pseudomonadati</taxon>
        <taxon>Pseudomonadota</taxon>
        <taxon>Gammaproteobacteria</taxon>
        <taxon>Lysobacterales</taxon>
        <taxon>Lysobacteraceae</taxon>
        <taxon>Marilutibacter</taxon>
    </lineage>
</organism>
<evidence type="ECO:0000313" key="5">
    <source>
        <dbReference type="Proteomes" id="UP000320431"/>
    </source>
</evidence>
<keyword evidence="4" id="KW-1185">Reference proteome</keyword>
<dbReference type="KEGG" id="lmb:C9I47_2135"/>
<evidence type="ECO:0000313" key="2">
    <source>
        <dbReference type="EMBL" id="AWV07818.1"/>
    </source>
</evidence>
<feature type="transmembrane region" description="Helical" evidence="1">
    <location>
        <begin position="44"/>
        <end position="61"/>
    </location>
</feature>
<dbReference type="PANTHER" id="PTHR38602">
    <property type="entry name" value="INNER MEMBRANE PROTEIN-RELATED"/>
    <property type="match status" value="1"/>
</dbReference>
<name>A0A2U9TB90_9GAMM</name>
<reference evidence="2 4" key="1">
    <citation type="submission" date="2018-05" db="EMBL/GenBank/DDBJ databases">
        <title>The complete genome of Lysobacter maris HZ9B, a marine bacterium antagonistic against terrestrial plant pathogens.</title>
        <authorList>
            <person name="Zhang X.-Q."/>
        </authorList>
    </citation>
    <scope>NUCLEOTIDE SEQUENCE [LARGE SCALE GENOMIC DNA]</scope>
    <source>
        <strain evidence="2 4">HZ9B</strain>
    </source>
</reference>
<proteinExistence type="predicted"/>
<keyword evidence="1" id="KW-0812">Transmembrane</keyword>
<dbReference type="EMBL" id="CP029843">
    <property type="protein sequence ID" value="AWV07818.1"/>
    <property type="molecule type" value="Genomic_DNA"/>
</dbReference>
<dbReference type="RefSeq" id="WP_111266902.1">
    <property type="nucleotide sequence ID" value="NZ_CP029843.1"/>
</dbReference>
<protein>
    <submittedName>
        <fullName evidence="3">DUF2065 family protein</fullName>
    </submittedName>
    <submittedName>
        <fullName evidence="2">Membrane protein</fullName>
    </submittedName>
</protein>
<dbReference type="Proteomes" id="UP000320431">
    <property type="component" value="Unassembled WGS sequence"/>
</dbReference>
<feature type="transmembrane region" description="Helical" evidence="1">
    <location>
        <begin position="6"/>
        <end position="23"/>
    </location>
</feature>
<evidence type="ECO:0000256" key="1">
    <source>
        <dbReference type="SAM" id="Phobius"/>
    </source>
</evidence>
<evidence type="ECO:0000313" key="4">
    <source>
        <dbReference type="Proteomes" id="UP000249447"/>
    </source>
</evidence>
<dbReference type="AlphaFoldDB" id="A0A2U9TB90"/>
<dbReference type="OrthoDB" id="9182237at2"/>
<accession>A0A2U9TB90</accession>
<dbReference type="EMBL" id="VICD02000135">
    <property type="protein sequence ID" value="KAB8190194.1"/>
    <property type="molecule type" value="Genomic_DNA"/>
</dbReference>
<keyword evidence="1" id="KW-1133">Transmembrane helix</keyword>
<reference evidence="3 5" key="2">
    <citation type="submission" date="2019-10" db="EMBL/GenBank/DDBJ databases">
        <title>Lysobacter alkalisoli sp. nov., isolated from saline-alkaline soil.</title>
        <authorList>
            <person name="Sun J.-Q."/>
        </authorList>
    </citation>
    <scope>NUCLEOTIDE SEQUENCE [LARGE SCALE GENOMIC DNA]</scope>
    <source>
        <strain evidence="3 5">KCTC 42381</strain>
    </source>
</reference>
<dbReference type="Pfam" id="PF09838">
    <property type="entry name" value="DUF2065"/>
    <property type="match status" value="1"/>
</dbReference>
<gene>
    <name evidence="2" type="ORF">C9I47_2135</name>
    <name evidence="3" type="ORF">FKV24_008765</name>
</gene>
<evidence type="ECO:0000313" key="3">
    <source>
        <dbReference type="EMBL" id="KAB8190194.1"/>
    </source>
</evidence>
<sequence length="64" mass="7015">MSDELLSAICLVAVLEGLFLFVAPGGWKRAAEQLYAMPDRQLRVVGGVFVAAGLLALWWVRRAL</sequence>
<keyword evidence="1" id="KW-0472">Membrane</keyword>
<dbReference type="PANTHER" id="PTHR38602:SF1">
    <property type="entry name" value="INNER MEMBRANE PROTEIN"/>
    <property type="match status" value="1"/>
</dbReference>